<proteinExistence type="inferred from homology"/>
<accession>A0AA39ICR5</accession>
<evidence type="ECO:0000313" key="10">
    <source>
        <dbReference type="EMBL" id="KAK0420657.1"/>
    </source>
</evidence>
<evidence type="ECO:0000256" key="4">
    <source>
        <dbReference type="ARBA" id="ARBA00022722"/>
    </source>
</evidence>
<dbReference type="GO" id="GO:0046872">
    <property type="term" value="F:metal ion binding"/>
    <property type="evidence" value="ECO:0007669"/>
    <property type="project" value="UniProtKB-KW"/>
</dbReference>
<feature type="compositionally biased region" description="Acidic residues" evidence="8">
    <location>
        <begin position="314"/>
        <end position="324"/>
    </location>
</feature>
<reference evidence="10" key="1">
    <citation type="submission" date="2023-06" db="EMBL/GenBank/DDBJ databases">
        <title>Genomic analysis of the entomopathogenic nematode Steinernema hermaphroditum.</title>
        <authorList>
            <person name="Schwarz E.M."/>
            <person name="Heppert J.K."/>
            <person name="Baniya A."/>
            <person name="Schwartz H.T."/>
            <person name="Tan C.-H."/>
            <person name="Antoshechkin I."/>
            <person name="Sternberg P.W."/>
            <person name="Goodrich-Blair H."/>
            <person name="Dillman A.R."/>
        </authorList>
    </citation>
    <scope>NUCLEOTIDE SEQUENCE</scope>
    <source>
        <strain evidence="10">PS9179</strain>
        <tissue evidence="10">Whole animal</tissue>
    </source>
</reference>
<evidence type="ECO:0000256" key="2">
    <source>
        <dbReference type="ARBA" id="ARBA00004123"/>
    </source>
</evidence>
<feature type="domain" description="DDE Tnp4" evidence="9">
    <location>
        <begin position="164"/>
        <end position="295"/>
    </location>
</feature>
<comment type="cofactor">
    <cofactor evidence="1">
        <name>a divalent metal cation</name>
        <dbReference type="ChEBI" id="CHEBI:60240"/>
    </cofactor>
</comment>
<comment type="caution">
    <text evidence="10">The sequence shown here is derived from an EMBL/GenBank/DDBJ whole genome shotgun (WGS) entry which is preliminary data.</text>
</comment>
<sequence length="358" mass="41336">MDSEDELAAVLLLATGGLGRRTRKYVREAHDDNQNLRFARFRLYDNFGEAELEAYVRLKPNMFEMLLRRIGPQLARSRTHRYPLDPQKRLIVFLRYLTTGLTFSHLAQEVGIGTSTVSEVIQQASEAFASIVYEQIRWPCPAQFEDISREFYEKWNFPYCLGALDGKHFRVECPSKSGASYYCYKYFYSIIMLALVDANYRFIWVDIGGEGRSGDAQLYNSSSLSNRLREMRLFGSLGRSNLTARYFNKRLSRARQVSEHAFGILTRRFTLFDRPLLCSPETAKKVVFVAIILHNFLRNQTIDDSDEVVDGIPEDQIEDEEDNETQSSTSSETALREGESVREKFRQYFNSSLGFVPL</sequence>
<evidence type="ECO:0000313" key="11">
    <source>
        <dbReference type="Proteomes" id="UP001175271"/>
    </source>
</evidence>
<evidence type="ECO:0000259" key="9">
    <source>
        <dbReference type="Pfam" id="PF13359"/>
    </source>
</evidence>
<keyword evidence="5" id="KW-0479">Metal-binding</keyword>
<evidence type="ECO:0000256" key="5">
    <source>
        <dbReference type="ARBA" id="ARBA00022723"/>
    </source>
</evidence>
<evidence type="ECO:0000256" key="6">
    <source>
        <dbReference type="ARBA" id="ARBA00022801"/>
    </source>
</evidence>
<evidence type="ECO:0000256" key="7">
    <source>
        <dbReference type="ARBA" id="ARBA00023242"/>
    </source>
</evidence>
<keyword evidence="11" id="KW-1185">Reference proteome</keyword>
<dbReference type="Pfam" id="PF13359">
    <property type="entry name" value="DDE_Tnp_4"/>
    <property type="match status" value="1"/>
</dbReference>
<evidence type="ECO:0000256" key="1">
    <source>
        <dbReference type="ARBA" id="ARBA00001968"/>
    </source>
</evidence>
<comment type="similarity">
    <text evidence="3">Belongs to the HARBI1 family.</text>
</comment>
<dbReference type="PANTHER" id="PTHR22930">
    <property type="match status" value="1"/>
</dbReference>
<evidence type="ECO:0000256" key="8">
    <source>
        <dbReference type="SAM" id="MobiDB-lite"/>
    </source>
</evidence>
<organism evidence="10 11">
    <name type="scientific">Steinernema hermaphroditum</name>
    <dbReference type="NCBI Taxonomy" id="289476"/>
    <lineage>
        <taxon>Eukaryota</taxon>
        <taxon>Metazoa</taxon>
        <taxon>Ecdysozoa</taxon>
        <taxon>Nematoda</taxon>
        <taxon>Chromadorea</taxon>
        <taxon>Rhabditida</taxon>
        <taxon>Tylenchina</taxon>
        <taxon>Panagrolaimomorpha</taxon>
        <taxon>Strongyloidoidea</taxon>
        <taxon>Steinernematidae</taxon>
        <taxon>Steinernema</taxon>
    </lineage>
</organism>
<name>A0AA39ICR5_9BILA</name>
<dbReference type="AlphaFoldDB" id="A0AA39ICR5"/>
<dbReference type="InterPro" id="IPR027806">
    <property type="entry name" value="HARBI1_dom"/>
</dbReference>
<dbReference type="GO" id="GO:0005634">
    <property type="term" value="C:nucleus"/>
    <property type="evidence" value="ECO:0007669"/>
    <property type="project" value="UniProtKB-SubCell"/>
</dbReference>
<protein>
    <recommendedName>
        <fullName evidence="9">DDE Tnp4 domain-containing protein</fullName>
    </recommendedName>
</protein>
<keyword evidence="7" id="KW-0539">Nucleus</keyword>
<comment type="subcellular location">
    <subcellularLocation>
        <location evidence="2">Nucleus</location>
    </subcellularLocation>
</comment>
<keyword evidence="4" id="KW-0540">Nuclease</keyword>
<feature type="region of interest" description="Disordered" evidence="8">
    <location>
        <begin position="314"/>
        <end position="340"/>
    </location>
</feature>
<keyword evidence="6" id="KW-0378">Hydrolase</keyword>
<dbReference type="EMBL" id="JAUCMV010000002">
    <property type="protein sequence ID" value="KAK0420657.1"/>
    <property type="molecule type" value="Genomic_DNA"/>
</dbReference>
<dbReference type="InterPro" id="IPR045249">
    <property type="entry name" value="HARBI1-like"/>
</dbReference>
<gene>
    <name evidence="10" type="ORF">QR680_014814</name>
</gene>
<dbReference type="PANTHER" id="PTHR22930:SF269">
    <property type="entry name" value="NUCLEASE HARBI1-LIKE PROTEIN"/>
    <property type="match status" value="1"/>
</dbReference>
<dbReference type="GO" id="GO:0004518">
    <property type="term" value="F:nuclease activity"/>
    <property type="evidence" value="ECO:0007669"/>
    <property type="project" value="UniProtKB-KW"/>
</dbReference>
<dbReference type="GO" id="GO:0016787">
    <property type="term" value="F:hydrolase activity"/>
    <property type="evidence" value="ECO:0007669"/>
    <property type="project" value="UniProtKB-KW"/>
</dbReference>
<evidence type="ECO:0000256" key="3">
    <source>
        <dbReference type="ARBA" id="ARBA00006958"/>
    </source>
</evidence>
<dbReference type="Proteomes" id="UP001175271">
    <property type="component" value="Unassembled WGS sequence"/>
</dbReference>